<reference evidence="1 2" key="1">
    <citation type="journal article" date="2015" name="Genome Biol.">
        <title>Comparative genomics of Steinernema reveals deeply conserved gene regulatory networks.</title>
        <authorList>
            <person name="Dillman A.R."/>
            <person name="Macchietto M."/>
            <person name="Porter C.F."/>
            <person name="Rogers A."/>
            <person name="Williams B."/>
            <person name="Antoshechkin I."/>
            <person name="Lee M.M."/>
            <person name="Goodwin Z."/>
            <person name="Lu X."/>
            <person name="Lewis E.E."/>
            <person name="Goodrich-Blair H."/>
            <person name="Stock S.P."/>
            <person name="Adams B.J."/>
            <person name="Sternberg P.W."/>
            <person name="Mortazavi A."/>
        </authorList>
    </citation>
    <scope>NUCLEOTIDE SEQUENCE [LARGE SCALE GENOMIC DNA]</scope>
    <source>
        <strain evidence="1 2">ALL</strain>
    </source>
</reference>
<protein>
    <submittedName>
        <fullName evidence="1">Uncharacterized protein</fullName>
    </submittedName>
</protein>
<dbReference type="Proteomes" id="UP000298663">
    <property type="component" value="Unassembled WGS sequence"/>
</dbReference>
<keyword evidence="2" id="KW-1185">Reference proteome</keyword>
<gene>
    <name evidence="1" type="ORF">L596_012844</name>
</gene>
<name>A0A4V6A502_STECR</name>
<reference evidence="1 2" key="2">
    <citation type="journal article" date="2019" name="G3 (Bethesda)">
        <title>Hybrid Assembly of the Genome of the Entomopathogenic Nematode Steinernema carpocapsae Identifies the X-Chromosome.</title>
        <authorList>
            <person name="Serra L."/>
            <person name="Macchietto M."/>
            <person name="Macias-Munoz A."/>
            <person name="McGill C.J."/>
            <person name="Rodriguez I.M."/>
            <person name="Rodriguez B."/>
            <person name="Murad R."/>
            <person name="Mortazavi A."/>
        </authorList>
    </citation>
    <scope>NUCLEOTIDE SEQUENCE [LARGE SCALE GENOMIC DNA]</scope>
    <source>
        <strain evidence="1 2">ALL</strain>
    </source>
</reference>
<evidence type="ECO:0000313" key="2">
    <source>
        <dbReference type="Proteomes" id="UP000298663"/>
    </source>
</evidence>
<accession>A0A4V6A502</accession>
<proteinExistence type="predicted"/>
<dbReference type="EMBL" id="AZBU02000003">
    <property type="protein sequence ID" value="TKR88635.1"/>
    <property type="molecule type" value="Genomic_DNA"/>
</dbReference>
<sequence>MMTQIKQSNRSFKPATRKHVQAYIFLFDADTINDQRPDVSGIEYAVATCVILFQIGKLGPTAALAVDDHQPWADRLATPAGSSITSRDSRMTKIPCRGEDEVQMGGLERLF</sequence>
<evidence type="ECO:0000313" key="1">
    <source>
        <dbReference type="EMBL" id="TKR88635.1"/>
    </source>
</evidence>
<organism evidence="1 2">
    <name type="scientific">Steinernema carpocapsae</name>
    <name type="common">Entomopathogenic nematode</name>
    <dbReference type="NCBI Taxonomy" id="34508"/>
    <lineage>
        <taxon>Eukaryota</taxon>
        <taxon>Metazoa</taxon>
        <taxon>Ecdysozoa</taxon>
        <taxon>Nematoda</taxon>
        <taxon>Chromadorea</taxon>
        <taxon>Rhabditida</taxon>
        <taxon>Tylenchina</taxon>
        <taxon>Panagrolaimomorpha</taxon>
        <taxon>Strongyloidoidea</taxon>
        <taxon>Steinernematidae</taxon>
        <taxon>Steinernema</taxon>
    </lineage>
</organism>
<comment type="caution">
    <text evidence="1">The sequence shown here is derived from an EMBL/GenBank/DDBJ whole genome shotgun (WGS) entry which is preliminary data.</text>
</comment>
<dbReference type="AlphaFoldDB" id="A0A4V6A502"/>